<sequence length="479" mass="54160">MKAAFIFIIQICFLFLVQCAGNQLHSYVRFLDVQHSKKTYVSQDLKVEDLIVHIGSQHGLKKADKISKLPGQPKGPKFNQYSGYVTVDPHHGRALFYYFVESPYEPFRKPLVLWLNGGPGCSSVGGGLMMELGPFRVNRDGKTLSNNKYAWNKVANILFLESPAGVGFSYSNTTSDYNTTGDKITAKDSYAFLINWLERFPEYKTRDFYLTGESYAGHYIPQLAEFILKSNKKTNRTVINLKGAMIGNAFIDDETQRKGEHDFYWSRSMVSDEIHDGIVKNCNFSWNSTLSKVCKAYINHEYRILGNIYAYDIYAPLCLNGTSTVKWGFDPCSEEHIESYMNIPEVQKALHANLTGLPGHWQDCNDVLFNDWKDQPFTVLPTIQKLMASGIRFWLYSGDTDSSVPVTTTKYAIKKLNTTIKTPWCPWYLQGEVGGYVVGYENLTFVTVRGAGHFVPSYQPARAIALFSSFLSGKLPGSK</sequence>
<reference evidence="2" key="1">
    <citation type="journal article" date="2022" name="Mol. Ecol. Resour.">
        <title>The genomes of chicory, endive, great burdock and yacon provide insights into Asteraceae palaeo-polyploidization history and plant inulin production.</title>
        <authorList>
            <person name="Fan W."/>
            <person name="Wang S."/>
            <person name="Wang H."/>
            <person name="Wang A."/>
            <person name="Jiang F."/>
            <person name="Liu H."/>
            <person name="Zhao H."/>
            <person name="Xu D."/>
            <person name="Zhang Y."/>
        </authorList>
    </citation>
    <scope>NUCLEOTIDE SEQUENCE [LARGE SCALE GENOMIC DNA]</scope>
    <source>
        <strain evidence="2">cv. Punajuju</strain>
    </source>
</reference>
<organism evidence="1 2">
    <name type="scientific">Cichorium intybus</name>
    <name type="common">Chicory</name>
    <dbReference type="NCBI Taxonomy" id="13427"/>
    <lineage>
        <taxon>Eukaryota</taxon>
        <taxon>Viridiplantae</taxon>
        <taxon>Streptophyta</taxon>
        <taxon>Embryophyta</taxon>
        <taxon>Tracheophyta</taxon>
        <taxon>Spermatophyta</taxon>
        <taxon>Magnoliopsida</taxon>
        <taxon>eudicotyledons</taxon>
        <taxon>Gunneridae</taxon>
        <taxon>Pentapetalae</taxon>
        <taxon>asterids</taxon>
        <taxon>campanulids</taxon>
        <taxon>Asterales</taxon>
        <taxon>Asteraceae</taxon>
        <taxon>Cichorioideae</taxon>
        <taxon>Cichorieae</taxon>
        <taxon>Cichoriinae</taxon>
        <taxon>Cichorium</taxon>
    </lineage>
</organism>
<dbReference type="Proteomes" id="UP001055811">
    <property type="component" value="Linkage Group LG01"/>
</dbReference>
<reference evidence="1 2" key="2">
    <citation type="journal article" date="2022" name="Mol. Ecol. Resour.">
        <title>The genomes of chicory, endive, great burdock and yacon provide insights into Asteraceae paleo-polyploidization history and plant inulin production.</title>
        <authorList>
            <person name="Fan W."/>
            <person name="Wang S."/>
            <person name="Wang H."/>
            <person name="Wang A."/>
            <person name="Jiang F."/>
            <person name="Liu H."/>
            <person name="Zhao H."/>
            <person name="Xu D."/>
            <person name="Zhang Y."/>
        </authorList>
    </citation>
    <scope>NUCLEOTIDE SEQUENCE [LARGE SCALE GENOMIC DNA]</scope>
    <source>
        <strain evidence="2">cv. Punajuju</strain>
        <tissue evidence="1">Leaves</tissue>
    </source>
</reference>
<dbReference type="EMBL" id="CM042009">
    <property type="protein sequence ID" value="KAI3789343.1"/>
    <property type="molecule type" value="Genomic_DNA"/>
</dbReference>
<proteinExistence type="predicted"/>
<comment type="caution">
    <text evidence="1">The sequence shown here is derived from an EMBL/GenBank/DDBJ whole genome shotgun (WGS) entry which is preliminary data.</text>
</comment>
<name>A0ACB9H1L9_CICIN</name>
<protein>
    <submittedName>
        <fullName evidence="1">Uncharacterized protein</fullName>
    </submittedName>
</protein>
<accession>A0ACB9H1L9</accession>
<gene>
    <name evidence="1" type="ORF">L2E82_02136</name>
</gene>
<evidence type="ECO:0000313" key="2">
    <source>
        <dbReference type="Proteomes" id="UP001055811"/>
    </source>
</evidence>
<keyword evidence="2" id="KW-1185">Reference proteome</keyword>
<evidence type="ECO:0000313" key="1">
    <source>
        <dbReference type="EMBL" id="KAI3789343.1"/>
    </source>
</evidence>